<accession>A0A6H5IFR4</accession>
<feature type="compositionally biased region" description="Basic and acidic residues" evidence="1">
    <location>
        <begin position="343"/>
        <end position="363"/>
    </location>
</feature>
<organism evidence="2 3">
    <name type="scientific">Trichogramma brassicae</name>
    <dbReference type="NCBI Taxonomy" id="86971"/>
    <lineage>
        <taxon>Eukaryota</taxon>
        <taxon>Metazoa</taxon>
        <taxon>Ecdysozoa</taxon>
        <taxon>Arthropoda</taxon>
        <taxon>Hexapoda</taxon>
        <taxon>Insecta</taxon>
        <taxon>Pterygota</taxon>
        <taxon>Neoptera</taxon>
        <taxon>Endopterygota</taxon>
        <taxon>Hymenoptera</taxon>
        <taxon>Apocrita</taxon>
        <taxon>Proctotrupomorpha</taxon>
        <taxon>Chalcidoidea</taxon>
        <taxon>Trichogrammatidae</taxon>
        <taxon>Trichogramma</taxon>
    </lineage>
</organism>
<feature type="region of interest" description="Disordered" evidence="1">
    <location>
        <begin position="309"/>
        <end position="365"/>
    </location>
</feature>
<evidence type="ECO:0000256" key="1">
    <source>
        <dbReference type="SAM" id="MobiDB-lite"/>
    </source>
</evidence>
<feature type="compositionally biased region" description="Polar residues" evidence="1">
    <location>
        <begin position="332"/>
        <end position="342"/>
    </location>
</feature>
<dbReference type="AlphaFoldDB" id="A0A6H5IFR4"/>
<reference evidence="2 3" key="1">
    <citation type="submission" date="2020-02" db="EMBL/GenBank/DDBJ databases">
        <authorList>
            <person name="Ferguson B K."/>
        </authorList>
    </citation>
    <scope>NUCLEOTIDE SEQUENCE [LARGE SCALE GENOMIC DNA]</scope>
</reference>
<sequence>RGALVNISQREPRAQLEHTCAIATTAAAVAALRSSAMRDRTRACPFIAIPYTQYGYRCAQQCFITSCRTRRWLCIFSKQRISFCSYTDACIFFIDPHTSLQTAERRSESEKKQQQQQQRQRRVNISRAAASFAHQSRAYPKQRRCAARLYFNVKRATVNYIQARLRTTYISSAKKKTRAAEYVICTGGRYIAACSRVCAPACMYAEREKKERSLRNNAKLPDTSHPQSLSRGRGERCGGKFTLHTQKKIRLIRTNFYIYILCAYTERESSAVDGSTGYKRVSRAELVKSNRHILTRAYVVQCSEKWPNEREKKKEKKKRKERAEEGEEESCAEQSSRVSQSPGEHEDDRRKRENNSGNDSERSRVRHYSNVNTSFAYFPSHRKWTINFFIFINYFLKVVFEDIFSKLQTDLPGSRLARERNEHARNDLRFIVGIYIRAYMYRLAGGARVELRAYISLKRQRRGRASACTSSKLLCHSKRSSDPKEKSANVLYTLPAEPPEIPSTYYIGLKDQKKKKKKIEE</sequence>
<feature type="region of interest" description="Disordered" evidence="1">
    <location>
        <begin position="213"/>
        <end position="235"/>
    </location>
</feature>
<keyword evidence="3" id="KW-1185">Reference proteome</keyword>
<proteinExistence type="predicted"/>
<name>A0A6H5IFR4_9HYME</name>
<dbReference type="EMBL" id="CADCXV010000739">
    <property type="protein sequence ID" value="CAB0034320.1"/>
    <property type="molecule type" value="Genomic_DNA"/>
</dbReference>
<feature type="non-terminal residue" evidence="2">
    <location>
        <position position="1"/>
    </location>
</feature>
<dbReference type="Proteomes" id="UP000479190">
    <property type="component" value="Unassembled WGS sequence"/>
</dbReference>
<gene>
    <name evidence="2" type="ORF">TBRA_LOCUS6218</name>
</gene>
<evidence type="ECO:0000313" key="3">
    <source>
        <dbReference type="Proteomes" id="UP000479190"/>
    </source>
</evidence>
<evidence type="ECO:0000313" key="2">
    <source>
        <dbReference type="EMBL" id="CAB0034320.1"/>
    </source>
</evidence>
<protein>
    <submittedName>
        <fullName evidence="2">Uncharacterized protein</fullName>
    </submittedName>
</protein>